<evidence type="ECO:0000256" key="2">
    <source>
        <dbReference type="ARBA" id="ARBA00003091"/>
    </source>
</evidence>
<dbReference type="Proteomes" id="UP000754883">
    <property type="component" value="Unassembled WGS sequence"/>
</dbReference>
<evidence type="ECO:0000256" key="11">
    <source>
        <dbReference type="ARBA" id="ARBA00041263"/>
    </source>
</evidence>
<keyword evidence="8" id="KW-0378">Hydrolase</keyword>
<evidence type="ECO:0000313" key="17">
    <source>
        <dbReference type="Proteomes" id="UP000754883"/>
    </source>
</evidence>
<dbReference type="InterPro" id="IPR000834">
    <property type="entry name" value="Peptidase_M14"/>
</dbReference>
<dbReference type="Pfam" id="PF00246">
    <property type="entry name" value="Peptidase_M14"/>
    <property type="match status" value="1"/>
</dbReference>
<comment type="cofactor">
    <cofactor evidence="1">
        <name>Zn(2+)</name>
        <dbReference type="ChEBI" id="CHEBI:29105"/>
    </cofactor>
</comment>
<comment type="caution">
    <text evidence="16">The sequence shown here is derived from an EMBL/GenBank/DDBJ whole genome shotgun (WGS) entry which is preliminary data.</text>
</comment>
<dbReference type="GO" id="GO:0008270">
    <property type="term" value="F:zinc ion binding"/>
    <property type="evidence" value="ECO:0007669"/>
    <property type="project" value="InterPro"/>
</dbReference>
<dbReference type="PANTHER" id="PTHR11705">
    <property type="entry name" value="PROTEASE FAMILY M14 CARBOXYPEPTIDASE A,B"/>
    <property type="match status" value="1"/>
</dbReference>
<evidence type="ECO:0000256" key="13">
    <source>
        <dbReference type="PROSITE-ProRule" id="PRU01379"/>
    </source>
</evidence>
<evidence type="ECO:0000256" key="3">
    <source>
        <dbReference type="ARBA" id="ARBA00004613"/>
    </source>
</evidence>
<evidence type="ECO:0000313" key="16">
    <source>
        <dbReference type="EMBL" id="CAG9984326.1"/>
    </source>
</evidence>
<reference evidence="16 17" key="2">
    <citation type="submission" date="2021-10" db="EMBL/GenBank/DDBJ databases">
        <authorList>
            <person name="Piombo E."/>
        </authorList>
    </citation>
    <scope>NUCLEOTIDE SEQUENCE [LARGE SCALE GENOMIC DNA]</scope>
</reference>
<evidence type="ECO:0000256" key="1">
    <source>
        <dbReference type="ARBA" id="ARBA00001947"/>
    </source>
</evidence>
<dbReference type="AlphaFoldDB" id="A0A9N9UCL7"/>
<dbReference type="SUPFAM" id="SSF53187">
    <property type="entry name" value="Zn-dependent exopeptidases"/>
    <property type="match status" value="1"/>
</dbReference>
<gene>
    <name evidence="16" type="ORF">CBYS24578_00012090</name>
</gene>
<keyword evidence="5" id="KW-0964">Secreted</keyword>
<evidence type="ECO:0000256" key="7">
    <source>
        <dbReference type="ARBA" id="ARBA00022729"/>
    </source>
</evidence>
<dbReference type="Gene3D" id="3.40.630.10">
    <property type="entry name" value="Zn peptidases"/>
    <property type="match status" value="1"/>
</dbReference>
<protein>
    <recommendedName>
        <fullName evidence="12">Carboxypeptidase M14B</fullName>
    </recommendedName>
    <alternativeName>
        <fullName evidence="11">Carboxypeptidase MCPB</fullName>
    </alternativeName>
</protein>
<dbReference type="PANTHER" id="PTHR11705:SF83">
    <property type="entry name" value="INACTIVE METALLOCARBOXYPEPTIDASE ECM14"/>
    <property type="match status" value="1"/>
</dbReference>
<evidence type="ECO:0000256" key="12">
    <source>
        <dbReference type="ARBA" id="ARBA00042017"/>
    </source>
</evidence>
<evidence type="ECO:0000256" key="6">
    <source>
        <dbReference type="ARBA" id="ARBA00022670"/>
    </source>
</evidence>
<feature type="active site" description="Proton donor/acceptor" evidence="13">
    <location>
        <position position="334"/>
    </location>
</feature>
<comment type="function">
    <text evidence="2">Extracellular metalloprotease that contributes to pathogenicity.</text>
</comment>
<comment type="similarity">
    <text evidence="4 13">Belongs to the peptidase M14 family.</text>
</comment>
<evidence type="ECO:0000256" key="9">
    <source>
        <dbReference type="ARBA" id="ARBA00023026"/>
    </source>
</evidence>
<feature type="chain" id="PRO_5040435129" description="Carboxypeptidase M14B" evidence="14">
    <location>
        <begin position="21"/>
        <end position="550"/>
    </location>
</feature>
<dbReference type="GO" id="GO:0004181">
    <property type="term" value="F:metallocarboxypeptidase activity"/>
    <property type="evidence" value="ECO:0007669"/>
    <property type="project" value="InterPro"/>
</dbReference>
<comment type="subcellular location">
    <subcellularLocation>
        <location evidence="3">Secreted</location>
    </subcellularLocation>
</comment>
<evidence type="ECO:0000259" key="15">
    <source>
        <dbReference type="PROSITE" id="PS52035"/>
    </source>
</evidence>
<dbReference type="GO" id="GO:0005576">
    <property type="term" value="C:extracellular region"/>
    <property type="evidence" value="ECO:0007669"/>
    <property type="project" value="UniProtKB-SubCell"/>
</dbReference>
<evidence type="ECO:0000256" key="5">
    <source>
        <dbReference type="ARBA" id="ARBA00022525"/>
    </source>
</evidence>
<feature type="domain" description="Peptidase M14" evidence="15">
    <location>
        <begin position="70"/>
        <end position="359"/>
    </location>
</feature>
<dbReference type="EMBL" id="CABFNO020001387">
    <property type="protein sequence ID" value="CAG9984326.1"/>
    <property type="molecule type" value="Genomic_DNA"/>
</dbReference>
<feature type="signal peptide" evidence="14">
    <location>
        <begin position="1"/>
        <end position="20"/>
    </location>
</feature>
<organism evidence="16 17">
    <name type="scientific">Clonostachys byssicola</name>
    <dbReference type="NCBI Taxonomy" id="160290"/>
    <lineage>
        <taxon>Eukaryota</taxon>
        <taxon>Fungi</taxon>
        <taxon>Dikarya</taxon>
        <taxon>Ascomycota</taxon>
        <taxon>Pezizomycotina</taxon>
        <taxon>Sordariomycetes</taxon>
        <taxon>Hypocreomycetidae</taxon>
        <taxon>Hypocreales</taxon>
        <taxon>Bionectriaceae</taxon>
        <taxon>Clonostachys</taxon>
    </lineage>
</organism>
<keyword evidence="9" id="KW-0843">Virulence</keyword>
<keyword evidence="17" id="KW-1185">Reference proteome</keyword>
<evidence type="ECO:0000256" key="4">
    <source>
        <dbReference type="ARBA" id="ARBA00005988"/>
    </source>
</evidence>
<proteinExistence type="inferred from homology"/>
<evidence type="ECO:0000256" key="10">
    <source>
        <dbReference type="ARBA" id="ARBA00023180"/>
    </source>
</evidence>
<dbReference type="GO" id="GO:0006508">
    <property type="term" value="P:proteolysis"/>
    <property type="evidence" value="ECO:0007669"/>
    <property type="project" value="UniProtKB-KW"/>
</dbReference>
<sequence>MAWSNLLFVSLLSLAGLGNSFVYQNNQAGLTQDEPHVAANFPEPTGIDIFSPSFNDPETVPGGFANGTSGPTSQYKMESYLQALAARNDWITYHNPSIRSEEGRTLPYVYLSTSTSQESIITDLRSPGSFSSFTNSTQKIRVLLQGGVHGNEPAGDEGLLALIGKMDANQTWAASILENIDILILPRYNPDGVAYFQRQLASNLDPNRDHTKMTSQQTRDIKKLVMEFAPHLAADCHEYTAPRGVGANAQWLPSQDGQFCGVKNLNVHEDILKLQEGLFADSMAAALERNGLRWSAYITGNSGTDDIVLEETTSDAKYGDVSIGLNQAVVFTLETRGIRLGDQHWKRRLVSQLTMVEALLQAASDNYESVFNTIENARAEFISSDKDIIITDYARETNITWPYIERDTGKIVDVPVTLMNCTPMVANLTRPRPEAYIFPRAWRLAAELLRDSGVVVEELKTNFKGTVSALNITTATLATTKYEGIAMTTVTTESFEKEVEIPAGGYVVSTRQKNAVIAFNTLEPETVDSFAKFNILPVVAGDEYQVYRIY</sequence>
<accession>A0A9N9UCL7</accession>
<keyword evidence="7 14" id="KW-0732">Signal</keyword>
<keyword evidence="6" id="KW-0645">Protease</keyword>
<keyword evidence="10" id="KW-0325">Glycoprotein</keyword>
<reference evidence="17" key="1">
    <citation type="submission" date="2019-06" db="EMBL/GenBank/DDBJ databases">
        <authorList>
            <person name="Broberg M."/>
        </authorList>
    </citation>
    <scope>NUCLEOTIDE SEQUENCE [LARGE SCALE GENOMIC DNA]</scope>
</reference>
<evidence type="ECO:0000256" key="14">
    <source>
        <dbReference type="SAM" id="SignalP"/>
    </source>
</evidence>
<evidence type="ECO:0000256" key="8">
    <source>
        <dbReference type="ARBA" id="ARBA00022801"/>
    </source>
</evidence>
<dbReference type="PROSITE" id="PS52035">
    <property type="entry name" value="PEPTIDASE_M14"/>
    <property type="match status" value="1"/>
</dbReference>
<name>A0A9N9UCL7_9HYPO</name>
<dbReference type="OrthoDB" id="3626597at2759"/>